<dbReference type="EMBL" id="VFNV01000001">
    <property type="protein sequence ID" value="TQK75951.1"/>
    <property type="molecule type" value="Genomic_DNA"/>
</dbReference>
<dbReference type="GO" id="GO:0016639">
    <property type="term" value="F:oxidoreductase activity, acting on the CH-NH2 group of donors, NAD or NADP as acceptor"/>
    <property type="evidence" value="ECO:0007669"/>
    <property type="project" value="InterPro"/>
</dbReference>
<dbReference type="GO" id="GO:0051536">
    <property type="term" value="F:iron-sulfur cluster binding"/>
    <property type="evidence" value="ECO:0007669"/>
    <property type="project" value="InterPro"/>
</dbReference>
<feature type="domain" description="Dihydroprymidine dehydrogenase" evidence="6">
    <location>
        <begin position="44"/>
        <end position="133"/>
    </location>
</feature>
<dbReference type="InterPro" id="IPR036188">
    <property type="entry name" value="FAD/NAD-bd_sf"/>
</dbReference>
<dbReference type="PANTHER" id="PTHR43100:SF1">
    <property type="entry name" value="GLUTAMATE SYNTHASE [NADPH] SMALL CHAIN"/>
    <property type="match status" value="1"/>
</dbReference>
<dbReference type="InterPro" id="IPR023753">
    <property type="entry name" value="FAD/NAD-binding_dom"/>
</dbReference>
<dbReference type="Pfam" id="PF14691">
    <property type="entry name" value="Fer4_20"/>
    <property type="match status" value="1"/>
</dbReference>
<keyword evidence="2" id="KW-0560">Oxidoreductase</keyword>
<name>A0A542SMU5_9MICO</name>
<reference evidence="7 8" key="1">
    <citation type="submission" date="2019-06" db="EMBL/GenBank/DDBJ databases">
        <title>Sequencing the genomes of 1000 actinobacteria strains.</title>
        <authorList>
            <person name="Klenk H.-P."/>
        </authorList>
    </citation>
    <scope>NUCLEOTIDE SEQUENCE [LARGE SCALE GENOMIC DNA]</scope>
    <source>
        <strain evidence="7 8">DSM 10596</strain>
    </source>
</reference>
<evidence type="ECO:0000256" key="2">
    <source>
        <dbReference type="ARBA" id="ARBA00023002"/>
    </source>
</evidence>
<dbReference type="AlphaFoldDB" id="A0A542SMU5"/>
<evidence type="ECO:0000313" key="7">
    <source>
        <dbReference type="EMBL" id="TQK75951.1"/>
    </source>
</evidence>
<dbReference type="RefSeq" id="WP_142111283.1">
    <property type="nucleotide sequence ID" value="NZ_BAAATB010000008.1"/>
</dbReference>
<sequence length="490" mass="52748">MADPRGFLRTRNRELPLDRPVPLRIRDFAEVHPSKPEGAAGLDMTRRQASRCMDCGVPFCHFSCPLGNLVPEWNDLVRTGHWEDAVERLHATNNLPEVTGRLCPALCESGCVLSINDPAVTIRNIEVAIAEEGFSRGLITPMVINRHTGNRVAVVGSGPAGLAAAQQLTRAGHQVTVYERSDAPGGLLRYGIPEFKMASSVIDRRIDQMIAEGTAFRCGIDVGKDTTIAQLREQYEAVVIAIGSPTPRDLPVPGRELGGVIQAMDYLVPATRKALGKDVTEHYDANGLDVIVVGGGDTGSDCIGTAVRQGARSITQLEIMPQPPAGRPANQPWPIHPAIFKVSSSHEEGGERLFQVSTSRLLGDESGSVTHIELEQVEFDAGRFVPISSAPIRLPAQLVVLAMGFVGVDRAEMGRDWGLGVDERGRVERADDYSTQVDGVFVAGDAGRGQSLIVWAIAEGRSAAAEVDKYLMGRTELPHAIGATEQPLRA</sequence>
<dbReference type="InterPro" id="IPR006005">
    <property type="entry name" value="Glut_synth_ssu1"/>
</dbReference>
<dbReference type="GO" id="GO:0006537">
    <property type="term" value="P:glutamate biosynthetic process"/>
    <property type="evidence" value="ECO:0007669"/>
    <property type="project" value="UniProtKB-KW"/>
</dbReference>
<keyword evidence="8" id="KW-1185">Reference proteome</keyword>
<keyword evidence="3" id="KW-0314">Glutamate biosynthesis</keyword>
<organism evidence="7 8">
    <name type="scientific">Rarobacter incanus</name>
    <dbReference type="NCBI Taxonomy" id="153494"/>
    <lineage>
        <taxon>Bacteria</taxon>
        <taxon>Bacillati</taxon>
        <taxon>Actinomycetota</taxon>
        <taxon>Actinomycetes</taxon>
        <taxon>Micrococcales</taxon>
        <taxon>Rarobacteraceae</taxon>
        <taxon>Rarobacter</taxon>
    </lineage>
</organism>
<accession>A0A542SMU5</accession>
<dbReference type="Gene3D" id="3.50.50.60">
    <property type="entry name" value="FAD/NAD(P)-binding domain"/>
    <property type="match status" value="2"/>
</dbReference>
<dbReference type="InterPro" id="IPR028261">
    <property type="entry name" value="DPD_II"/>
</dbReference>
<protein>
    <submittedName>
        <fullName evidence="7">Glutamate synthase (NADPH/NADH) small chain</fullName>
    </submittedName>
</protein>
<evidence type="ECO:0000256" key="4">
    <source>
        <dbReference type="ARBA" id="ARBA00029440"/>
    </source>
</evidence>
<gene>
    <name evidence="7" type="ORF">FB389_0595</name>
</gene>
<dbReference type="Gene3D" id="1.10.1060.10">
    <property type="entry name" value="Alpha-helical ferredoxin"/>
    <property type="match status" value="1"/>
</dbReference>
<dbReference type="OrthoDB" id="9803192at2"/>
<dbReference type="Proteomes" id="UP000316181">
    <property type="component" value="Unassembled WGS sequence"/>
</dbReference>
<evidence type="ECO:0000256" key="3">
    <source>
        <dbReference type="ARBA" id="ARBA00023164"/>
    </source>
</evidence>
<dbReference type="InterPro" id="IPR009051">
    <property type="entry name" value="Helical_ferredxn"/>
</dbReference>
<dbReference type="SUPFAM" id="SSF51971">
    <property type="entry name" value="Nucleotide-binding domain"/>
    <property type="match status" value="1"/>
</dbReference>
<evidence type="ECO:0000256" key="1">
    <source>
        <dbReference type="ARBA" id="ARBA00022605"/>
    </source>
</evidence>
<evidence type="ECO:0000313" key="8">
    <source>
        <dbReference type="Proteomes" id="UP000316181"/>
    </source>
</evidence>
<evidence type="ECO:0000259" key="5">
    <source>
        <dbReference type="Pfam" id="PF07992"/>
    </source>
</evidence>
<dbReference type="NCBIfam" id="TIGR01317">
    <property type="entry name" value="GOGAT_sm_gam"/>
    <property type="match status" value="1"/>
</dbReference>
<comment type="pathway">
    <text evidence="4">Amino-acid biosynthesis.</text>
</comment>
<evidence type="ECO:0000259" key="6">
    <source>
        <dbReference type="Pfam" id="PF14691"/>
    </source>
</evidence>
<comment type="caution">
    <text evidence="7">The sequence shown here is derived from an EMBL/GenBank/DDBJ whole genome shotgun (WGS) entry which is preliminary data.</text>
</comment>
<dbReference type="InterPro" id="IPR051394">
    <property type="entry name" value="Glutamate_Synthase"/>
</dbReference>
<keyword evidence="1" id="KW-0028">Amino-acid biosynthesis</keyword>
<feature type="domain" description="FAD/NAD(P)-binding" evidence="5">
    <location>
        <begin position="151"/>
        <end position="460"/>
    </location>
</feature>
<proteinExistence type="predicted"/>
<dbReference type="PRINTS" id="PR00419">
    <property type="entry name" value="ADXRDTASE"/>
</dbReference>
<dbReference type="SUPFAM" id="SSF46548">
    <property type="entry name" value="alpha-helical ferredoxin"/>
    <property type="match status" value="1"/>
</dbReference>
<dbReference type="PANTHER" id="PTHR43100">
    <property type="entry name" value="GLUTAMATE SYNTHASE [NADPH] SMALL CHAIN"/>
    <property type="match status" value="1"/>
</dbReference>
<dbReference type="Pfam" id="PF07992">
    <property type="entry name" value="Pyr_redox_2"/>
    <property type="match status" value="1"/>
</dbReference>